<dbReference type="Proteomes" id="UP001278500">
    <property type="component" value="Unassembled WGS sequence"/>
</dbReference>
<dbReference type="GeneID" id="87859080"/>
<protein>
    <submittedName>
        <fullName evidence="1">Uncharacterized protein</fullName>
    </submittedName>
</protein>
<accession>A0AAE0JGC5</accession>
<organism evidence="1 2">
    <name type="scientific">Neurospora tetraspora</name>
    <dbReference type="NCBI Taxonomy" id="94610"/>
    <lineage>
        <taxon>Eukaryota</taxon>
        <taxon>Fungi</taxon>
        <taxon>Dikarya</taxon>
        <taxon>Ascomycota</taxon>
        <taxon>Pezizomycotina</taxon>
        <taxon>Sordariomycetes</taxon>
        <taxon>Sordariomycetidae</taxon>
        <taxon>Sordariales</taxon>
        <taxon>Sordariaceae</taxon>
        <taxon>Neurospora</taxon>
    </lineage>
</organism>
<proteinExistence type="predicted"/>
<name>A0AAE0JGC5_9PEZI</name>
<keyword evidence="2" id="KW-1185">Reference proteome</keyword>
<dbReference type="EMBL" id="JAUEPP010000004">
    <property type="protein sequence ID" value="KAK3345625.1"/>
    <property type="molecule type" value="Genomic_DNA"/>
</dbReference>
<sequence>MAKLLTNRNTSSTVVATTTPNNRKVVYRPPPPAPNVLTNAHPPWTADPQQASAQLGPYPGNFPVAAAAGMSWQGAGGAAPMVHGMWPTAPGILTATQRPGPVPQQTGRSRCQEWTPIEVQWLLTLKGQKMTHPKIAEFLSDMFNVERTHHMVTKKLAALRKEAVKANVYEQSINNVLPRSIDILFEELTAEMGVPFVPSKERRENLLRYLKTFFSGVILDSQKAAAGAGAMGSHHEQAQF</sequence>
<dbReference type="AlphaFoldDB" id="A0AAE0JGC5"/>
<comment type="caution">
    <text evidence="1">The sequence shown here is derived from an EMBL/GenBank/DDBJ whole genome shotgun (WGS) entry which is preliminary data.</text>
</comment>
<reference evidence="1" key="2">
    <citation type="submission" date="2023-06" db="EMBL/GenBank/DDBJ databases">
        <authorList>
            <consortium name="Lawrence Berkeley National Laboratory"/>
            <person name="Haridas S."/>
            <person name="Hensen N."/>
            <person name="Bonometti L."/>
            <person name="Westerberg I."/>
            <person name="Brannstrom I.O."/>
            <person name="Guillou S."/>
            <person name="Cros-Aarteil S."/>
            <person name="Calhoun S."/>
            <person name="Kuo A."/>
            <person name="Mondo S."/>
            <person name="Pangilinan J."/>
            <person name="Riley R."/>
            <person name="Labutti K."/>
            <person name="Andreopoulos B."/>
            <person name="Lipzen A."/>
            <person name="Chen C."/>
            <person name="Yanf M."/>
            <person name="Daum C."/>
            <person name="Ng V."/>
            <person name="Clum A."/>
            <person name="Steindorff A."/>
            <person name="Ohm R."/>
            <person name="Martin F."/>
            <person name="Silar P."/>
            <person name="Natvig D."/>
            <person name="Lalanne C."/>
            <person name="Gautier V."/>
            <person name="Ament-Velasquez S.L."/>
            <person name="Kruys A."/>
            <person name="Hutchinson M.I."/>
            <person name="Powell A.J."/>
            <person name="Barry K."/>
            <person name="Miller A.N."/>
            <person name="Grigoriev I.V."/>
            <person name="Debuchy R."/>
            <person name="Gladieux P."/>
            <person name="Thoren M.H."/>
            <person name="Johannesson H."/>
        </authorList>
    </citation>
    <scope>NUCLEOTIDE SEQUENCE</scope>
    <source>
        <strain evidence="1">CBS 560.94</strain>
    </source>
</reference>
<reference evidence="1" key="1">
    <citation type="journal article" date="2023" name="Mol. Phylogenet. Evol.">
        <title>Genome-scale phylogeny and comparative genomics of the fungal order Sordariales.</title>
        <authorList>
            <person name="Hensen N."/>
            <person name="Bonometti L."/>
            <person name="Westerberg I."/>
            <person name="Brannstrom I.O."/>
            <person name="Guillou S."/>
            <person name="Cros-Aarteil S."/>
            <person name="Calhoun S."/>
            <person name="Haridas S."/>
            <person name="Kuo A."/>
            <person name="Mondo S."/>
            <person name="Pangilinan J."/>
            <person name="Riley R."/>
            <person name="LaButti K."/>
            <person name="Andreopoulos B."/>
            <person name="Lipzen A."/>
            <person name="Chen C."/>
            <person name="Yan M."/>
            <person name="Daum C."/>
            <person name="Ng V."/>
            <person name="Clum A."/>
            <person name="Steindorff A."/>
            <person name="Ohm R.A."/>
            <person name="Martin F."/>
            <person name="Silar P."/>
            <person name="Natvig D.O."/>
            <person name="Lalanne C."/>
            <person name="Gautier V."/>
            <person name="Ament-Velasquez S.L."/>
            <person name="Kruys A."/>
            <person name="Hutchinson M.I."/>
            <person name="Powell A.J."/>
            <person name="Barry K."/>
            <person name="Miller A.N."/>
            <person name="Grigoriev I.V."/>
            <person name="Debuchy R."/>
            <person name="Gladieux P."/>
            <person name="Hiltunen Thoren M."/>
            <person name="Johannesson H."/>
        </authorList>
    </citation>
    <scope>NUCLEOTIDE SEQUENCE</scope>
    <source>
        <strain evidence="1">CBS 560.94</strain>
    </source>
</reference>
<evidence type="ECO:0000313" key="1">
    <source>
        <dbReference type="EMBL" id="KAK3345625.1"/>
    </source>
</evidence>
<evidence type="ECO:0000313" key="2">
    <source>
        <dbReference type="Proteomes" id="UP001278500"/>
    </source>
</evidence>
<gene>
    <name evidence="1" type="ORF">B0H65DRAFT_210543</name>
</gene>
<dbReference type="RefSeq" id="XP_062682238.1">
    <property type="nucleotide sequence ID" value="XM_062821926.1"/>
</dbReference>